<dbReference type="AlphaFoldDB" id="A0A914V2K3"/>
<sequence>MVTPPRPSSLGARARKITLCTQTHCCAVQAEDFGQVICPVRRRTALQRCSLIVQKEIEKERKNTSGASFIISKAYEDVRPPAECPNENGEGDFICSMLDYLGYTAFKLDQALNSLEKKPRRQSHPLGKYEERTTDKAGLRQTSLRIPVQPSTVAILPATNDGRELGDGQSSQSSTSSPRHPVTRRDSYIYERIGGETNDPIICNVLYDFTPENDDELALR</sequence>
<keyword evidence="2" id="KW-1185">Reference proteome</keyword>
<evidence type="ECO:0000256" key="1">
    <source>
        <dbReference type="SAM" id="MobiDB-lite"/>
    </source>
</evidence>
<organism evidence="2 3">
    <name type="scientific">Plectus sambesii</name>
    <dbReference type="NCBI Taxonomy" id="2011161"/>
    <lineage>
        <taxon>Eukaryota</taxon>
        <taxon>Metazoa</taxon>
        <taxon>Ecdysozoa</taxon>
        <taxon>Nematoda</taxon>
        <taxon>Chromadorea</taxon>
        <taxon>Plectida</taxon>
        <taxon>Plectina</taxon>
        <taxon>Plectoidea</taxon>
        <taxon>Plectidae</taxon>
        <taxon>Plectus</taxon>
    </lineage>
</organism>
<reference evidence="3" key="1">
    <citation type="submission" date="2022-11" db="UniProtKB">
        <authorList>
            <consortium name="WormBaseParasite"/>
        </authorList>
    </citation>
    <scope>IDENTIFICATION</scope>
</reference>
<proteinExistence type="predicted"/>
<feature type="compositionally biased region" description="Basic and acidic residues" evidence="1">
    <location>
        <begin position="127"/>
        <end position="138"/>
    </location>
</feature>
<dbReference type="WBParaSite" id="PSAMB.scaffold1409size31871.g13033.t1">
    <property type="protein sequence ID" value="PSAMB.scaffold1409size31871.g13033.t1"/>
    <property type="gene ID" value="PSAMB.scaffold1409size31871.g13033"/>
</dbReference>
<evidence type="ECO:0000313" key="2">
    <source>
        <dbReference type="Proteomes" id="UP000887566"/>
    </source>
</evidence>
<accession>A0A914V2K3</accession>
<evidence type="ECO:0000313" key="3">
    <source>
        <dbReference type="WBParaSite" id="PSAMB.scaffold1409size31871.g13033.t1"/>
    </source>
</evidence>
<feature type="region of interest" description="Disordered" evidence="1">
    <location>
        <begin position="116"/>
        <end position="185"/>
    </location>
</feature>
<name>A0A914V2K3_9BILA</name>
<feature type="compositionally biased region" description="Polar residues" evidence="1">
    <location>
        <begin position="140"/>
        <end position="152"/>
    </location>
</feature>
<protein>
    <submittedName>
        <fullName evidence="3">Uncharacterized protein</fullName>
    </submittedName>
</protein>
<dbReference type="Proteomes" id="UP000887566">
    <property type="component" value="Unplaced"/>
</dbReference>